<comment type="caution">
    <text evidence="3">The sequence shown here is derived from an EMBL/GenBank/DDBJ whole genome shotgun (WGS) entry which is preliminary data.</text>
</comment>
<evidence type="ECO:0000313" key="4">
    <source>
        <dbReference type="Proteomes" id="UP000217163"/>
    </source>
</evidence>
<evidence type="ECO:0000313" key="3">
    <source>
        <dbReference type="EMBL" id="OZI82866.1"/>
    </source>
</evidence>
<reference evidence="4" key="1">
    <citation type="journal article" date="2016" name="Sci. Rep.">
        <title>Genome analysis of the kiwifruit canker pathogen Pseudomonas syringae pv. actinidiae biovar 5.</title>
        <authorList>
            <person name="Fujikawa T."/>
            <person name="Sawada H."/>
        </authorList>
    </citation>
    <scope>NUCLEOTIDE SEQUENCE [LARGE SCALE GENOMIC DNA]</scope>
    <source>
        <strain evidence="4">MAFF 212061</strain>
    </source>
</reference>
<dbReference type="Proteomes" id="UP000217163">
    <property type="component" value="Unassembled WGS sequence"/>
</dbReference>
<protein>
    <submittedName>
        <fullName evidence="3">Magnesium chelatase</fullName>
    </submittedName>
</protein>
<evidence type="ECO:0000256" key="1">
    <source>
        <dbReference type="SAM" id="MobiDB-lite"/>
    </source>
</evidence>
<dbReference type="AlphaFoldDB" id="A0A261W9G8"/>
<name>A0A261W9G8_9PSED</name>
<feature type="non-terminal residue" evidence="3">
    <location>
        <position position="1"/>
    </location>
</feature>
<organism evidence="3 4">
    <name type="scientific">Pseudomonas avellanae</name>
    <dbReference type="NCBI Taxonomy" id="46257"/>
    <lineage>
        <taxon>Bacteria</taxon>
        <taxon>Pseudomonadati</taxon>
        <taxon>Pseudomonadota</taxon>
        <taxon>Gammaproteobacteria</taxon>
        <taxon>Pseudomonadales</taxon>
        <taxon>Pseudomonadaceae</taxon>
        <taxon>Pseudomonas</taxon>
    </lineage>
</organism>
<dbReference type="Gene3D" id="1.10.8.80">
    <property type="entry name" value="Magnesium chelatase subunit I, C-Terminal domain"/>
    <property type="match status" value="1"/>
</dbReference>
<dbReference type="Pfam" id="PF17863">
    <property type="entry name" value="AAA_lid_2"/>
    <property type="match status" value="1"/>
</dbReference>
<evidence type="ECO:0000259" key="2">
    <source>
        <dbReference type="Pfam" id="PF17863"/>
    </source>
</evidence>
<dbReference type="InterPro" id="IPR041628">
    <property type="entry name" value="ChlI/MoxR_AAA_lid"/>
</dbReference>
<accession>A0A261W9G8</accession>
<feature type="region of interest" description="Disordered" evidence="1">
    <location>
        <begin position="22"/>
        <end position="80"/>
    </location>
</feature>
<gene>
    <name evidence="3" type="ORF">CFN58_35370</name>
</gene>
<feature type="domain" description="ChlI/MoxR AAA lid" evidence="2">
    <location>
        <begin position="1"/>
        <end position="39"/>
    </location>
</feature>
<dbReference type="EMBL" id="NKQU01000664">
    <property type="protein sequence ID" value="OZI82866.1"/>
    <property type="molecule type" value="Genomic_DNA"/>
</dbReference>
<proteinExistence type="predicted"/>
<sequence length="80" mass="8743">AAWRGAGQIDEQDIEAVAEFALRHRRRDPAPPPQNQQAAPPETSPKPDKPESGQGNWGELPAQAVVTGSRREVPSWPKKP</sequence>